<dbReference type="PANTHER" id="PTHR45863:SF22">
    <property type="entry name" value="SERINE_THREONINE-PROTEIN KINASE BSK1"/>
    <property type="match status" value="1"/>
</dbReference>
<evidence type="ECO:0000313" key="4">
    <source>
        <dbReference type="Proteomes" id="UP000235145"/>
    </source>
</evidence>
<feature type="signal peptide" evidence="2">
    <location>
        <begin position="1"/>
        <end position="16"/>
    </location>
</feature>
<dbReference type="InterPro" id="IPR011009">
    <property type="entry name" value="Kinase-like_dom_sf"/>
</dbReference>
<dbReference type="EMBL" id="NBSK02000005">
    <property type="protein sequence ID" value="KAJ0204119.1"/>
    <property type="molecule type" value="Genomic_DNA"/>
</dbReference>
<dbReference type="SUPFAM" id="SSF56112">
    <property type="entry name" value="Protein kinase-like (PK-like)"/>
    <property type="match status" value="1"/>
</dbReference>
<evidence type="ECO:0008006" key="5">
    <source>
        <dbReference type="Google" id="ProtNLM"/>
    </source>
</evidence>
<evidence type="ECO:0000256" key="2">
    <source>
        <dbReference type="SAM" id="SignalP"/>
    </source>
</evidence>
<dbReference type="Proteomes" id="UP000235145">
    <property type="component" value="Unassembled WGS sequence"/>
</dbReference>
<comment type="similarity">
    <text evidence="1">Belongs to the protein kinase superfamily. Ser/Thr protein kinase family.</text>
</comment>
<name>A0A9R1VF37_LACSA</name>
<evidence type="ECO:0000313" key="3">
    <source>
        <dbReference type="EMBL" id="KAJ0204119.1"/>
    </source>
</evidence>
<gene>
    <name evidence="3" type="ORF">LSAT_V11C500283250</name>
</gene>
<dbReference type="PANTHER" id="PTHR45863">
    <property type="entry name" value="SERINE/THREONINE-PROTEIN KINASE BSK5"/>
    <property type="match status" value="1"/>
</dbReference>
<sequence length="178" mass="20669">MCMIVLRLAMTIMVNSFSCMDEAWGIGKLRHNRVANLIRYCCDGDERILVADYMPNNTIANHVFQCMLPSNHNQDVIKHVVGGGIDIVIFTLMVLNVWQVIICVRRENQTIKWAMYLWVALCIDEALDYCSSEGRPLYHELNAYRVIFHEQNDDPRIMCFGLMKHSRHRKSYSTNLAL</sequence>
<protein>
    <recommendedName>
        <fullName evidence="5">Serine-threonine/tyrosine-protein kinase catalytic domain-containing protein</fullName>
    </recommendedName>
</protein>
<dbReference type="GO" id="GO:0009742">
    <property type="term" value="P:brassinosteroid mediated signaling pathway"/>
    <property type="evidence" value="ECO:0007669"/>
    <property type="project" value="InterPro"/>
</dbReference>
<dbReference type="GO" id="GO:0005524">
    <property type="term" value="F:ATP binding"/>
    <property type="evidence" value="ECO:0007669"/>
    <property type="project" value="UniProtKB-KW"/>
</dbReference>
<keyword evidence="4" id="KW-1185">Reference proteome</keyword>
<keyword evidence="2" id="KW-0732">Signal</keyword>
<proteinExistence type="inferred from homology"/>
<dbReference type="InterPro" id="IPR045845">
    <property type="entry name" value="BSK"/>
</dbReference>
<dbReference type="Gene3D" id="1.10.510.10">
    <property type="entry name" value="Transferase(Phosphotransferase) domain 1"/>
    <property type="match status" value="1"/>
</dbReference>
<feature type="chain" id="PRO_5040472836" description="Serine-threonine/tyrosine-protein kinase catalytic domain-containing protein" evidence="2">
    <location>
        <begin position="17"/>
        <end position="178"/>
    </location>
</feature>
<accession>A0A9R1VF37</accession>
<comment type="caution">
    <text evidence="3">The sequence shown here is derived from an EMBL/GenBank/DDBJ whole genome shotgun (WGS) entry which is preliminary data.</text>
</comment>
<dbReference type="GO" id="GO:0004672">
    <property type="term" value="F:protein kinase activity"/>
    <property type="evidence" value="ECO:0007669"/>
    <property type="project" value="InterPro"/>
</dbReference>
<evidence type="ECO:0000256" key="1">
    <source>
        <dbReference type="ARBA" id="ARBA00008684"/>
    </source>
</evidence>
<dbReference type="GO" id="GO:0012505">
    <property type="term" value="C:endomembrane system"/>
    <property type="evidence" value="ECO:0007669"/>
    <property type="project" value="UniProtKB-SubCell"/>
</dbReference>
<dbReference type="AlphaFoldDB" id="A0A9R1VF37"/>
<organism evidence="3 4">
    <name type="scientific">Lactuca sativa</name>
    <name type="common">Garden lettuce</name>
    <dbReference type="NCBI Taxonomy" id="4236"/>
    <lineage>
        <taxon>Eukaryota</taxon>
        <taxon>Viridiplantae</taxon>
        <taxon>Streptophyta</taxon>
        <taxon>Embryophyta</taxon>
        <taxon>Tracheophyta</taxon>
        <taxon>Spermatophyta</taxon>
        <taxon>Magnoliopsida</taxon>
        <taxon>eudicotyledons</taxon>
        <taxon>Gunneridae</taxon>
        <taxon>Pentapetalae</taxon>
        <taxon>asterids</taxon>
        <taxon>campanulids</taxon>
        <taxon>Asterales</taxon>
        <taxon>Asteraceae</taxon>
        <taxon>Cichorioideae</taxon>
        <taxon>Cichorieae</taxon>
        <taxon>Lactucinae</taxon>
        <taxon>Lactuca</taxon>
    </lineage>
</organism>
<reference evidence="3 4" key="1">
    <citation type="journal article" date="2017" name="Nat. Commun.">
        <title>Genome assembly with in vitro proximity ligation data and whole-genome triplication in lettuce.</title>
        <authorList>
            <person name="Reyes-Chin-Wo S."/>
            <person name="Wang Z."/>
            <person name="Yang X."/>
            <person name="Kozik A."/>
            <person name="Arikit S."/>
            <person name="Song C."/>
            <person name="Xia L."/>
            <person name="Froenicke L."/>
            <person name="Lavelle D.O."/>
            <person name="Truco M.J."/>
            <person name="Xia R."/>
            <person name="Zhu S."/>
            <person name="Xu C."/>
            <person name="Xu H."/>
            <person name="Xu X."/>
            <person name="Cox K."/>
            <person name="Korf I."/>
            <person name="Meyers B.C."/>
            <person name="Michelmore R.W."/>
        </authorList>
    </citation>
    <scope>NUCLEOTIDE SEQUENCE [LARGE SCALE GENOMIC DNA]</scope>
    <source>
        <strain evidence="4">cv. Salinas</strain>
        <tissue evidence="3">Seedlings</tissue>
    </source>
</reference>